<evidence type="ECO:0000313" key="2">
    <source>
        <dbReference type="Proteomes" id="UP000184510"/>
    </source>
</evidence>
<gene>
    <name evidence="1" type="ORF">SAMN02745181_0659</name>
</gene>
<protein>
    <submittedName>
        <fullName evidence="1">GxxExxY protein</fullName>
    </submittedName>
</protein>
<dbReference type="Proteomes" id="UP000184510">
    <property type="component" value="Unassembled WGS sequence"/>
</dbReference>
<organism evidence="1 2">
    <name type="scientific">Rubritalea squalenifaciens DSM 18772</name>
    <dbReference type="NCBI Taxonomy" id="1123071"/>
    <lineage>
        <taxon>Bacteria</taxon>
        <taxon>Pseudomonadati</taxon>
        <taxon>Verrucomicrobiota</taxon>
        <taxon>Verrucomicrobiia</taxon>
        <taxon>Verrucomicrobiales</taxon>
        <taxon>Rubritaleaceae</taxon>
        <taxon>Rubritalea</taxon>
    </lineage>
</organism>
<sequence length="124" mass="14450">MSLIYKQESFDIIGACFEVYNELGNGFDERVYHEALLIELMEKKISFVSEPSLEISYKGHKLTKQFKPDLICFEKIIIELKAVTALNDYHRQQVLNYLKATGYKLALLVNLGNREGLQYERVLR</sequence>
<dbReference type="RefSeq" id="WP_143158051.1">
    <property type="nucleotide sequence ID" value="NZ_FQYR01000002.1"/>
</dbReference>
<reference evidence="1 2" key="1">
    <citation type="submission" date="2016-11" db="EMBL/GenBank/DDBJ databases">
        <authorList>
            <person name="Jaros S."/>
            <person name="Januszkiewicz K."/>
            <person name="Wedrychowicz H."/>
        </authorList>
    </citation>
    <scope>NUCLEOTIDE SEQUENCE [LARGE SCALE GENOMIC DNA]</scope>
    <source>
        <strain evidence="1 2">DSM 18772</strain>
    </source>
</reference>
<keyword evidence="2" id="KW-1185">Reference proteome</keyword>
<dbReference type="AlphaFoldDB" id="A0A1M6D7C9"/>
<dbReference type="OrthoDB" id="9798792at2"/>
<dbReference type="InterPro" id="IPR026350">
    <property type="entry name" value="GxxExxY"/>
</dbReference>
<name>A0A1M6D7C9_9BACT</name>
<proteinExistence type="predicted"/>
<dbReference type="EMBL" id="FQYR01000002">
    <property type="protein sequence ID" value="SHI68898.1"/>
    <property type="molecule type" value="Genomic_DNA"/>
</dbReference>
<dbReference type="NCBIfam" id="TIGR04256">
    <property type="entry name" value="GxxExxY"/>
    <property type="match status" value="1"/>
</dbReference>
<accession>A0A1M6D7C9</accession>
<dbReference type="InParanoid" id="A0A1M6D7C9"/>
<dbReference type="Pfam" id="PF13366">
    <property type="entry name" value="PDDEXK_3"/>
    <property type="match status" value="1"/>
</dbReference>
<dbReference type="STRING" id="1123071.SAMN02745181_0659"/>
<evidence type="ECO:0000313" key="1">
    <source>
        <dbReference type="EMBL" id="SHI68898.1"/>
    </source>
</evidence>